<reference evidence="2 3" key="1">
    <citation type="journal article" date="2022" name="Hortic Res">
        <title>The genome of Dioscorea zingiberensis sheds light on the biosynthesis, origin and evolution of the medicinally important diosgenin saponins.</title>
        <authorList>
            <person name="Li Y."/>
            <person name="Tan C."/>
            <person name="Li Z."/>
            <person name="Guo J."/>
            <person name="Li S."/>
            <person name="Chen X."/>
            <person name="Wang C."/>
            <person name="Dai X."/>
            <person name="Yang H."/>
            <person name="Song W."/>
            <person name="Hou L."/>
            <person name="Xu J."/>
            <person name="Tong Z."/>
            <person name="Xu A."/>
            <person name="Yuan X."/>
            <person name="Wang W."/>
            <person name="Yang Q."/>
            <person name="Chen L."/>
            <person name="Sun Z."/>
            <person name="Wang K."/>
            <person name="Pan B."/>
            <person name="Chen J."/>
            <person name="Bao Y."/>
            <person name="Liu F."/>
            <person name="Qi X."/>
            <person name="Gang D.R."/>
            <person name="Wen J."/>
            <person name="Li J."/>
        </authorList>
    </citation>
    <scope>NUCLEOTIDE SEQUENCE [LARGE SCALE GENOMIC DNA]</scope>
    <source>
        <strain evidence="2">Dzin_1.0</strain>
    </source>
</reference>
<dbReference type="GO" id="GO:0031417">
    <property type="term" value="C:NatC complex"/>
    <property type="evidence" value="ECO:0007669"/>
    <property type="project" value="InterPro"/>
</dbReference>
<comment type="caution">
    <text evidence="2">The sequence shown here is derived from an EMBL/GenBank/DDBJ whole genome shotgun (WGS) entry which is preliminary data.</text>
</comment>
<evidence type="ECO:0000313" key="2">
    <source>
        <dbReference type="EMBL" id="KAJ0960348.1"/>
    </source>
</evidence>
<sequence>MVRTSSSQFDSTVDVRCLIDIIDHLVACEEEDLFTMAFGLPLKGEGDEKCLSILNSVEETISRQLRACKALSYKKKVLEEPTNPDVEPLQANADLEEGYCRALLCRLRFRKHFYHVLTCMRKSQGRGLELARKHIALCLSELSSIIKSQEFLRSNAIEYFEKLLHDLDVICCFSLESILENVLHFVVQFQDSQPDLVARAHMQLVVNLLKILCTNAAWQRRKLGKILQDWSLFSIQLELALKREFGDMLKPLVDENVCMKVSKHLLTWAEEQTYWIAARFLMLGFKLELYSPNEYCMVYWYMYIILMKLLEKIQLRLSSKGDYRRKGKKKRDVSKDLTRDVLVSSPSILLLQCYISLSEGLAMMLAALRNESKVFEMPNVFNSEQERFIQHFELLQKAHVPDHISYYLFKESTIHASIPIVVKHNYFREAQRISTSLRGSFSGDPGRMQELRRIDQVSEHNRIALNVINKVSTHDPSLSVTFEFTHHPFFAVAVVKRS</sequence>
<dbReference type="Proteomes" id="UP001085076">
    <property type="component" value="Unassembled WGS sequence"/>
</dbReference>
<gene>
    <name evidence="2" type="ORF">J5N97_001832</name>
</gene>
<dbReference type="PANTHER" id="PTHR21373">
    <property type="entry name" value="GLUCOSE REPRESSIBLE PROTEIN MAK10"/>
    <property type="match status" value="1"/>
</dbReference>
<dbReference type="OrthoDB" id="269405at2759"/>
<feature type="domain" description="NAA35-like TPR repeats" evidence="1">
    <location>
        <begin position="202"/>
        <end position="493"/>
    </location>
</feature>
<protein>
    <recommendedName>
        <fullName evidence="1">NAA35-like TPR repeats domain-containing protein</fullName>
    </recommendedName>
</protein>
<keyword evidence="3" id="KW-1185">Reference proteome</keyword>
<dbReference type="Pfam" id="PF25789">
    <property type="entry name" value="TPR_NAA35"/>
    <property type="match status" value="1"/>
</dbReference>
<accession>A0A9D5H1Y3</accession>
<dbReference type="InterPro" id="IPR007244">
    <property type="entry name" value="Naa35_N"/>
</dbReference>
<dbReference type="PANTHER" id="PTHR21373:SF0">
    <property type="entry name" value="N-ALPHA-ACETYLTRANSFERASE 35, NATC AUXILIARY SUBUNIT"/>
    <property type="match status" value="1"/>
</dbReference>
<evidence type="ECO:0000259" key="1">
    <source>
        <dbReference type="Pfam" id="PF25789"/>
    </source>
</evidence>
<evidence type="ECO:0000313" key="3">
    <source>
        <dbReference type="Proteomes" id="UP001085076"/>
    </source>
</evidence>
<organism evidence="2 3">
    <name type="scientific">Dioscorea zingiberensis</name>
    <dbReference type="NCBI Taxonomy" id="325984"/>
    <lineage>
        <taxon>Eukaryota</taxon>
        <taxon>Viridiplantae</taxon>
        <taxon>Streptophyta</taxon>
        <taxon>Embryophyta</taxon>
        <taxon>Tracheophyta</taxon>
        <taxon>Spermatophyta</taxon>
        <taxon>Magnoliopsida</taxon>
        <taxon>Liliopsida</taxon>
        <taxon>Dioscoreales</taxon>
        <taxon>Dioscoreaceae</taxon>
        <taxon>Dioscorea</taxon>
    </lineage>
</organism>
<name>A0A9D5H1Y3_9LILI</name>
<dbReference type="InterPro" id="IPR057982">
    <property type="entry name" value="TPR_NAA35"/>
</dbReference>
<proteinExistence type="predicted"/>
<dbReference type="AlphaFoldDB" id="A0A9D5H1Y3"/>
<dbReference type="EMBL" id="JAGGNH010000088">
    <property type="protein sequence ID" value="KAJ0960348.1"/>
    <property type="molecule type" value="Genomic_DNA"/>
</dbReference>